<dbReference type="Gene3D" id="1.25.10.10">
    <property type="entry name" value="Leucine-rich Repeat Variant"/>
    <property type="match status" value="1"/>
</dbReference>
<dbReference type="SUPFAM" id="SSF48371">
    <property type="entry name" value="ARM repeat"/>
    <property type="match status" value="1"/>
</dbReference>
<gene>
    <name evidence="1" type="ORF">LTLLF_151370</name>
</gene>
<dbReference type="InterPro" id="IPR011989">
    <property type="entry name" value="ARM-like"/>
</dbReference>
<name>A0A8J6KSU9_MICOH</name>
<dbReference type="EMBL" id="JAATJU010022259">
    <property type="protein sequence ID" value="KAH0511225.1"/>
    <property type="molecule type" value="Genomic_DNA"/>
</dbReference>
<reference evidence="1" key="1">
    <citation type="submission" date="2020-03" db="EMBL/GenBank/DDBJ databases">
        <title>Studies in the Genomics of Life Span.</title>
        <authorList>
            <person name="Glass D."/>
        </authorList>
    </citation>
    <scope>NUCLEOTIDE SEQUENCE</scope>
    <source>
        <strain evidence="1">LTLLF</strain>
        <tissue evidence="1">Muscle</tissue>
    </source>
</reference>
<dbReference type="AlphaFoldDB" id="A0A8J6KSU9"/>
<dbReference type="Pfam" id="PF16186">
    <property type="entry name" value="Arm_3"/>
    <property type="match status" value="1"/>
</dbReference>
<comment type="caution">
    <text evidence="1">The sequence shown here is derived from an EMBL/GenBank/DDBJ whole genome shotgun (WGS) entry which is preliminary data.</text>
</comment>
<sequence>MMIEECWGLDKIEALQSHENESVYKASLSLIEKYFSVEEKEDQNVVPEATSEGFAFHVQDGAPETFNF</sequence>
<organism evidence="1 2">
    <name type="scientific">Microtus ochrogaster</name>
    <name type="common">Prairie vole</name>
    <dbReference type="NCBI Taxonomy" id="79684"/>
    <lineage>
        <taxon>Eukaryota</taxon>
        <taxon>Metazoa</taxon>
        <taxon>Chordata</taxon>
        <taxon>Craniata</taxon>
        <taxon>Vertebrata</taxon>
        <taxon>Euteleostomi</taxon>
        <taxon>Mammalia</taxon>
        <taxon>Eutheria</taxon>
        <taxon>Euarchontoglires</taxon>
        <taxon>Glires</taxon>
        <taxon>Rodentia</taxon>
        <taxon>Myomorpha</taxon>
        <taxon>Muroidea</taxon>
        <taxon>Cricetidae</taxon>
        <taxon>Arvicolinae</taxon>
        <taxon>Microtus</taxon>
    </lineage>
</organism>
<evidence type="ECO:0000313" key="2">
    <source>
        <dbReference type="Proteomes" id="UP000710432"/>
    </source>
</evidence>
<protein>
    <submittedName>
        <fullName evidence="1">Importin subunit alpha-1</fullName>
    </submittedName>
</protein>
<proteinExistence type="predicted"/>
<dbReference type="Proteomes" id="UP000710432">
    <property type="component" value="Unassembled WGS sequence"/>
</dbReference>
<dbReference type="InterPro" id="IPR032413">
    <property type="entry name" value="Arm_3"/>
</dbReference>
<evidence type="ECO:0000313" key="1">
    <source>
        <dbReference type="EMBL" id="KAH0511225.1"/>
    </source>
</evidence>
<dbReference type="InterPro" id="IPR016024">
    <property type="entry name" value="ARM-type_fold"/>
</dbReference>
<accession>A0A8J6KSU9</accession>